<reference evidence="2" key="3">
    <citation type="submission" date="2025-09" db="UniProtKB">
        <authorList>
            <consortium name="Ensembl"/>
        </authorList>
    </citation>
    <scope>IDENTIFICATION</scope>
</reference>
<dbReference type="AlphaFoldDB" id="A0A8B9Z0E2"/>
<dbReference type="Pfam" id="PF00612">
    <property type="entry name" value="IQ"/>
    <property type="match status" value="2"/>
</dbReference>
<evidence type="ECO:0008006" key="4">
    <source>
        <dbReference type="Google" id="ProtNLM"/>
    </source>
</evidence>
<dbReference type="GeneTree" id="ENSGT00390000004641"/>
<dbReference type="FunFam" id="1.20.5.190:FF:000015">
    <property type="entry name" value="IQ motif containing F5"/>
    <property type="match status" value="1"/>
</dbReference>
<keyword evidence="1" id="KW-0677">Repeat</keyword>
<name>A0A8B9Z0E2_BOSMU</name>
<dbReference type="FunFam" id="1.20.5.190:FF:000014">
    <property type="entry name" value="IQ motif containing F5"/>
    <property type="match status" value="1"/>
</dbReference>
<dbReference type="Proteomes" id="UP000694520">
    <property type="component" value="Chromosome 22"/>
</dbReference>
<evidence type="ECO:0000313" key="2">
    <source>
        <dbReference type="Ensembl" id="ENSBGRP00000041178.1"/>
    </source>
</evidence>
<dbReference type="PANTHER" id="PTHR21633:SF10">
    <property type="entry name" value="IQ MOTIF CONTAINING F4"/>
    <property type="match status" value="1"/>
</dbReference>
<protein>
    <recommendedName>
        <fullName evidence="4">IQ domain-containing protein F5</fullName>
    </recommendedName>
</protein>
<dbReference type="Ensembl" id="ENSBGRT00000047749.1">
    <property type="protein sequence ID" value="ENSBGRP00000041178.1"/>
    <property type="gene ID" value="ENSBGRG00000025830.1"/>
</dbReference>
<dbReference type="InterPro" id="IPR039887">
    <property type="entry name" value="IQCF"/>
</dbReference>
<sequence>MDYREKKPCKVGTPGYAKLGSGVVRAALPKKEGEEQKTIKIQAWWRGTLVCRTLLHAALRACIIQYWWRQRLEGLLEKKRSSVLENYTWEKWAVVKLQSWVRMWHTRLCYCRLLQAARIIQVCWCWHNCQAHGFFQGRYDLKASQLRLELDIFLGSHICRITDCIPFPKKN</sequence>
<organism evidence="2 3">
    <name type="scientific">Bos mutus grunniens</name>
    <name type="common">Wild yak</name>
    <name type="synonym">Bos grunniens</name>
    <dbReference type="NCBI Taxonomy" id="30521"/>
    <lineage>
        <taxon>Eukaryota</taxon>
        <taxon>Metazoa</taxon>
        <taxon>Chordata</taxon>
        <taxon>Craniata</taxon>
        <taxon>Vertebrata</taxon>
        <taxon>Euteleostomi</taxon>
        <taxon>Mammalia</taxon>
        <taxon>Eutheria</taxon>
        <taxon>Laurasiatheria</taxon>
        <taxon>Artiodactyla</taxon>
        <taxon>Ruminantia</taxon>
        <taxon>Pecora</taxon>
        <taxon>Bovidae</taxon>
        <taxon>Bovinae</taxon>
        <taxon>Bos</taxon>
    </lineage>
</organism>
<accession>A0A8B9Z0E2</accession>
<dbReference type="PANTHER" id="PTHR21633">
    <property type="entry name" value="IQ MOTIF CONTAINING F"/>
    <property type="match status" value="1"/>
</dbReference>
<reference evidence="2" key="2">
    <citation type="submission" date="2025-08" db="UniProtKB">
        <authorList>
            <consortium name="Ensembl"/>
        </authorList>
    </citation>
    <scope>IDENTIFICATION</scope>
</reference>
<reference evidence="2" key="1">
    <citation type="submission" date="2019-05" db="EMBL/GenBank/DDBJ databases">
        <authorList>
            <person name="Zhang S."/>
            <person name="Liu J."/>
        </authorList>
    </citation>
    <scope>NUCLEOTIDE SEQUENCE [LARGE SCALE GENOMIC DNA]</scope>
</reference>
<dbReference type="InterPro" id="IPR000048">
    <property type="entry name" value="IQ_motif_EF-hand-BS"/>
</dbReference>
<evidence type="ECO:0000313" key="3">
    <source>
        <dbReference type="Proteomes" id="UP000694520"/>
    </source>
</evidence>
<dbReference type="Gene3D" id="1.20.5.190">
    <property type="match status" value="2"/>
</dbReference>
<dbReference type="GO" id="GO:0005516">
    <property type="term" value="F:calmodulin binding"/>
    <property type="evidence" value="ECO:0007669"/>
    <property type="project" value="TreeGrafter"/>
</dbReference>
<proteinExistence type="predicted"/>
<evidence type="ECO:0000256" key="1">
    <source>
        <dbReference type="ARBA" id="ARBA00022737"/>
    </source>
</evidence>
<keyword evidence="3" id="KW-1185">Reference proteome</keyword>